<dbReference type="AlphaFoldDB" id="A0A562L598"/>
<dbReference type="Proteomes" id="UP000315167">
    <property type="component" value="Unassembled WGS sequence"/>
</dbReference>
<dbReference type="InterPro" id="IPR002371">
    <property type="entry name" value="FlgK"/>
</dbReference>
<dbReference type="SUPFAM" id="SSF64518">
    <property type="entry name" value="Phase 1 flagellin"/>
    <property type="match status" value="2"/>
</dbReference>
<feature type="domain" description="Flagellar basal-body/hook protein C-terminal" evidence="8">
    <location>
        <begin position="585"/>
        <end position="622"/>
    </location>
</feature>
<feature type="domain" description="Flagellar hook-associated protein 1 D2-like" evidence="9">
    <location>
        <begin position="333"/>
        <end position="412"/>
    </location>
</feature>
<comment type="subcellular location">
    <subcellularLocation>
        <location evidence="1">Bacterial flagellum</location>
    </subcellularLocation>
    <subcellularLocation>
        <location evidence="2">Secreted</location>
    </subcellularLocation>
</comment>
<dbReference type="InterPro" id="IPR010930">
    <property type="entry name" value="Flg_bb/hook_C_dom"/>
</dbReference>
<keyword evidence="12" id="KW-1185">Reference proteome</keyword>
<evidence type="ECO:0000259" key="7">
    <source>
        <dbReference type="Pfam" id="PF00460"/>
    </source>
</evidence>
<dbReference type="InterPro" id="IPR053927">
    <property type="entry name" value="FlgK_helical"/>
</dbReference>
<keyword evidence="6" id="KW-0975">Bacterial flagellum</keyword>
<evidence type="ECO:0000259" key="8">
    <source>
        <dbReference type="Pfam" id="PF06429"/>
    </source>
</evidence>
<comment type="caution">
    <text evidence="11">The sequence shown here is derived from an EMBL/GenBank/DDBJ whole genome shotgun (WGS) entry which is preliminary data.</text>
</comment>
<evidence type="ECO:0000313" key="11">
    <source>
        <dbReference type="EMBL" id="TWI02842.1"/>
    </source>
</evidence>
<dbReference type="GO" id="GO:0044780">
    <property type="term" value="P:bacterial-type flagellum assembly"/>
    <property type="evidence" value="ECO:0007669"/>
    <property type="project" value="InterPro"/>
</dbReference>
<evidence type="ECO:0000256" key="3">
    <source>
        <dbReference type="ARBA" id="ARBA00009677"/>
    </source>
</evidence>
<evidence type="ECO:0000313" key="12">
    <source>
        <dbReference type="Proteomes" id="UP000315167"/>
    </source>
</evidence>
<evidence type="ECO:0000256" key="1">
    <source>
        <dbReference type="ARBA" id="ARBA00004365"/>
    </source>
</evidence>
<evidence type="ECO:0000256" key="4">
    <source>
        <dbReference type="ARBA" id="ARBA00016244"/>
    </source>
</evidence>
<evidence type="ECO:0000256" key="5">
    <source>
        <dbReference type="ARBA" id="ARBA00022525"/>
    </source>
</evidence>
<dbReference type="OrthoDB" id="9802553at2"/>
<sequence>MSNLLNIGSGALLAFQRALSTVGHNVANINTEGYSRQRTEFAARDASAHGYGYQGNGVQIVDVRRMADSLATSRLLDSGGELNRLQQLSVLSSRIDSLLSDKATGISGPWSGFFDSVSALSSNAASSAERENLLAQAKSLVTRFNQIDGHLDSLDAEVNNGLIAGVDEVNRLSAEIANLNGRIGSNASQASGDLLDRRDQLIAQLVGYTGGNAISQDGGQINVFSAGGQPLVVGASASTLVTTADPYRPERLQVALETNGQRITFGRNGMGGQMGGLIEFRSTVLDPALAELGRISMALADTFNQGHAAGMDLYGQMGGDFFNLPPPTASGHAGNTGTATLQATLGDTSQLDGQNVILQFDGTAWRATRADTGASVPLTGTGTAADPLLVGGIELVLGGGAPAVNDRFLLQPTAGAAGAISVAITDPGRVAAATPVKGSADLANSGNGKLSGLKVTDAGNANLLDTVAIDFIGANQYTIDGAGPFAYAAGQVISHNGWSVTLDGAPAAGDNFTIGASGTGSSDNGNAKLLANLDDASALNGGTLTLNGAIGGLTTSVGSAARQADYSAEAQQVIHDQALAARDSISGVNLDEEAADLMRLQQAYQAASQIISTADTLFQSLLGAVRR</sequence>
<keyword evidence="11" id="KW-0966">Cell projection</keyword>
<keyword evidence="11" id="KW-0282">Flagellum</keyword>
<dbReference type="Pfam" id="PF06429">
    <property type="entry name" value="Flg_bbr_C"/>
    <property type="match status" value="1"/>
</dbReference>
<proteinExistence type="inferred from homology"/>
<evidence type="ECO:0000256" key="6">
    <source>
        <dbReference type="ARBA" id="ARBA00023143"/>
    </source>
</evidence>
<gene>
    <name evidence="11" type="ORF">IP90_01940</name>
</gene>
<keyword evidence="11" id="KW-0969">Cilium</keyword>
<dbReference type="PANTHER" id="PTHR30033">
    <property type="entry name" value="FLAGELLAR HOOK-ASSOCIATED PROTEIN 1"/>
    <property type="match status" value="1"/>
</dbReference>
<dbReference type="GO" id="GO:0009424">
    <property type="term" value="C:bacterial-type flagellum hook"/>
    <property type="evidence" value="ECO:0007669"/>
    <property type="project" value="InterPro"/>
</dbReference>
<dbReference type="InterPro" id="IPR049119">
    <property type="entry name" value="FlgK_D2-like"/>
</dbReference>
<name>A0A562L598_9GAMM</name>
<dbReference type="RefSeq" id="WP_144899428.1">
    <property type="nucleotide sequence ID" value="NZ_VLKN01000004.1"/>
</dbReference>
<dbReference type="PANTHER" id="PTHR30033:SF1">
    <property type="entry name" value="FLAGELLAR HOOK-ASSOCIATED PROTEIN 1"/>
    <property type="match status" value="1"/>
</dbReference>
<feature type="domain" description="Flagellar basal body rod protein N-terminal" evidence="7">
    <location>
        <begin position="5"/>
        <end position="34"/>
    </location>
</feature>
<dbReference type="EMBL" id="VLKN01000004">
    <property type="protein sequence ID" value="TWI02842.1"/>
    <property type="molecule type" value="Genomic_DNA"/>
</dbReference>
<accession>A0A562L598</accession>
<dbReference type="InterPro" id="IPR001444">
    <property type="entry name" value="Flag_bb_rod_N"/>
</dbReference>
<dbReference type="GO" id="GO:0005198">
    <property type="term" value="F:structural molecule activity"/>
    <property type="evidence" value="ECO:0007669"/>
    <property type="project" value="InterPro"/>
</dbReference>
<organism evidence="11 12">
    <name type="scientific">Luteimonas cucumeris</name>
    <dbReference type="NCBI Taxonomy" id="985012"/>
    <lineage>
        <taxon>Bacteria</taxon>
        <taxon>Pseudomonadati</taxon>
        <taxon>Pseudomonadota</taxon>
        <taxon>Gammaproteobacteria</taxon>
        <taxon>Lysobacterales</taxon>
        <taxon>Lysobacteraceae</taxon>
        <taxon>Luteimonas</taxon>
    </lineage>
</organism>
<dbReference type="NCBIfam" id="TIGR02492">
    <property type="entry name" value="flgK_ends"/>
    <property type="match status" value="1"/>
</dbReference>
<reference evidence="11 12" key="1">
    <citation type="journal article" date="2015" name="Stand. Genomic Sci.">
        <title>Genomic Encyclopedia of Bacterial and Archaeal Type Strains, Phase III: the genomes of soil and plant-associated and newly described type strains.</title>
        <authorList>
            <person name="Whitman W.B."/>
            <person name="Woyke T."/>
            <person name="Klenk H.P."/>
            <person name="Zhou Y."/>
            <person name="Lilburn T.G."/>
            <person name="Beck B.J."/>
            <person name="De Vos P."/>
            <person name="Vandamme P."/>
            <person name="Eisen J.A."/>
            <person name="Garrity G."/>
            <person name="Hugenholtz P."/>
            <person name="Kyrpides N.C."/>
        </authorList>
    </citation>
    <scope>NUCLEOTIDE SEQUENCE [LARGE SCALE GENOMIC DNA]</scope>
    <source>
        <strain evidence="11 12">CGMCC 1.10821</strain>
    </source>
</reference>
<dbReference type="PRINTS" id="PR01005">
    <property type="entry name" value="FLGHOOKAP1"/>
</dbReference>
<dbReference type="GO" id="GO:0005576">
    <property type="term" value="C:extracellular region"/>
    <property type="evidence" value="ECO:0007669"/>
    <property type="project" value="UniProtKB-SubCell"/>
</dbReference>
<keyword evidence="5" id="KW-0964">Secreted</keyword>
<protein>
    <recommendedName>
        <fullName evidence="4">Flagellar hook-associated protein 1</fullName>
    </recommendedName>
</protein>
<comment type="similarity">
    <text evidence="3">Belongs to the flagella basal body rod proteins family.</text>
</comment>
<dbReference type="Pfam" id="PF22638">
    <property type="entry name" value="FlgK_D1"/>
    <property type="match status" value="1"/>
</dbReference>
<evidence type="ECO:0000256" key="2">
    <source>
        <dbReference type="ARBA" id="ARBA00004613"/>
    </source>
</evidence>
<feature type="domain" description="Flagellar hook-associated protein FlgK helical" evidence="10">
    <location>
        <begin position="93"/>
        <end position="322"/>
    </location>
</feature>
<dbReference type="Pfam" id="PF21158">
    <property type="entry name" value="flgK_1st_1"/>
    <property type="match status" value="1"/>
</dbReference>
<dbReference type="Pfam" id="PF00460">
    <property type="entry name" value="Flg_bb_rod"/>
    <property type="match status" value="1"/>
</dbReference>
<evidence type="ECO:0000259" key="9">
    <source>
        <dbReference type="Pfam" id="PF21158"/>
    </source>
</evidence>
<evidence type="ECO:0000259" key="10">
    <source>
        <dbReference type="Pfam" id="PF22638"/>
    </source>
</evidence>